<dbReference type="InterPro" id="IPR027417">
    <property type="entry name" value="P-loop_NTPase"/>
</dbReference>
<dbReference type="InterPro" id="IPR039421">
    <property type="entry name" value="Type_1_exporter"/>
</dbReference>
<dbReference type="GO" id="GO:0005524">
    <property type="term" value="F:ATP binding"/>
    <property type="evidence" value="ECO:0007669"/>
    <property type="project" value="UniProtKB-KW"/>
</dbReference>
<keyword evidence="13" id="KW-1185">Reference proteome</keyword>
<feature type="transmembrane region" description="Helical" evidence="9">
    <location>
        <begin position="91"/>
        <end position="112"/>
    </location>
</feature>
<evidence type="ECO:0000256" key="3">
    <source>
        <dbReference type="ARBA" id="ARBA00022692"/>
    </source>
</evidence>
<gene>
    <name evidence="12" type="ORF">GCM10011499_25250</name>
</gene>
<comment type="function">
    <text evidence="8">Part of an ABC transporter complex. Transmembrane domains (TMD) form a pore in the inner membrane and the ATP-binding domain (NBD) is responsible for energy generation.</text>
</comment>
<sequence>MIEKALQPIRALSRLFETWIDPFEQRAAMQPPDTVWAFLWYYLRQARAPYFLALMLAGLTSLFEALFFFYMGRLIDLLESGDPGLGWPGLWEAHGVEMLVMLGVVIVGRFVAPAIQALVEEQTIGRGFTTMVRWQTYAYVSRQSMRFFNDDFAGRLVTKVSQASQSLNDFIASVIQVGWALTIFAGTTLFLFAQLDLRMAGLIVIWIAIFSVMARYFVPRMRSRATENAENASVLNGRITDSFSNIQTLRLFGNAEDNDIYVRNGFERFLGSATRLGRMVTGARAMMGLLSTTMIISFAVLSIQLWSTNAITVGAVAFALALVLRLNMMQGRMMGQLNGMMRHFGVVQNAMETIAQPLELTDAPDAQPLMVKDAAIRFENVRFHYGRERGIIEGVDLDIKPGEKVGLVGHSGAGKSTLVNLLLRFYDVESGRILIDGQDISKVTQESLRANIGVVSQDTALLHRSVRANIMFGRQGASDEEMIAAAKGAEAHEFIADLQDHRGRTGYDAQVGERGVKLSGGQRQRVAIARVLLKNAPILVLDEATSALDSEVEAAIQSQLESLMAGKTVIAIAHRLSTIAAMDRLVILDHGRIVEQGTHDSLLAQGGHYARLWERQSGGFLDYQVEEDTANY</sequence>
<dbReference type="SUPFAM" id="SSF90123">
    <property type="entry name" value="ABC transporter transmembrane region"/>
    <property type="match status" value="1"/>
</dbReference>
<keyword evidence="7 9" id="KW-0472">Membrane</keyword>
<dbReference type="SMART" id="SM00382">
    <property type="entry name" value="AAA"/>
    <property type="match status" value="1"/>
</dbReference>
<evidence type="ECO:0000313" key="13">
    <source>
        <dbReference type="Proteomes" id="UP000596977"/>
    </source>
</evidence>
<dbReference type="InterPro" id="IPR017871">
    <property type="entry name" value="ABC_transporter-like_CS"/>
</dbReference>
<evidence type="ECO:0000256" key="7">
    <source>
        <dbReference type="ARBA" id="ARBA00023136"/>
    </source>
</evidence>
<keyword evidence="5 12" id="KW-0067">ATP-binding</keyword>
<dbReference type="PROSITE" id="PS00211">
    <property type="entry name" value="ABC_TRANSPORTER_1"/>
    <property type="match status" value="1"/>
</dbReference>
<dbReference type="FunFam" id="3.40.50.300:FF:000218">
    <property type="entry name" value="Multidrug ABC transporter ATP-binding protein"/>
    <property type="match status" value="1"/>
</dbReference>
<evidence type="ECO:0000259" key="10">
    <source>
        <dbReference type="PROSITE" id="PS50893"/>
    </source>
</evidence>
<dbReference type="InterPro" id="IPR003439">
    <property type="entry name" value="ABC_transporter-like_ATP-bd"/>
</dbReference>
<dbReference type="GO" id="GO:0005886">
    <property type="term" value="C:plasma membrane"/>
    <property type="evidence" value="ECO:0007669"/>
    <property type="project" value="UniProtKB-SubCell"/>
</dbReference>
<dbReference type="PANTHER" id="PTHR43394:SF1">
    <property type="entry name" value="ATP-BINDING CASSETTE SUB-FAMILY B MEMBER 10, MITOCHONDRIAL"/>
    <property type="match status" value="1"/>
</dbReference>
<dbReference type="GO" id="GO:0016887">
    <property type="term" value="F:ATP hydrolysis activity"/>
    <property type="evidence" value="ECO:0007669"/>
    <property type="project" value="InterPro"/>
</dbReference>
<evidence type="ECO:0000259" key="11">
    <source>
        <dbReference type="PROSITE" id="PS50929"/>
    </source>
</evidence>
<dbReference type="GO" id="GO:0015421">
    <property type="term" value="F:ABC-type oligopeptide transporter activity"/>
    <property type="evidence" value="ECO:0007669"/>
    <property type="project" value="TreeGrafter"/>
</dbReference>
<dbReference type="InterPro" id="IPR011527">
    <property type="entry name" value="ABC1_TM_dom"/>
</dbReference>
<feature type="transmembrane region" description="Helical" evidence="9">
    <location>
        <begin position="310"/>
        <end position="328"/>
    </location>
</feature>
<evidence type="ECO:0000256" key="2">
    <source>
        <dbReference type="ARBA" id="ARBA00005417"/>
    </source>
</evidence>
<comment type="subcellular location">
    <subcellularLocation>
        <location evidence="1">Cell membrane</location>
        <topology evidence="1">Multi-pass membrane protein</topology>
    </subcellularLocation>
</comment>
<evidence type="ECO:0000256" key="4">
    <source>
        <dbReference type="ARBA" id="ARBA00022741"/>
    </source>
</evidence>
<evidence type="ECO:0000256" key="6">
    <source>
        <dbReference type="ARBA" id="ARBA00022989"/>
    </source>
</evidence>
<proteinExistence type="inferred from homology"/>
<feature type="transmembrane region" description="Helical" evidence="9">
    <location>
        <begin position="199"/>
        <end position="218"/>
    </location>
</feature>
<dbReference type="InterPro" id="IPR003593">
    <property type="entry name" value="AAA+_ATPase"/>
</dbReference>
<protein>
    <submittedName>
        <fullName evidence="12">ABC transporter ATP-binding protein</fullName>
    </submittedName>
</protein>
<dbReference type="SUPFAM" id="SSF52540">
    <property type="entry name" value="P-loop containing nucleoside triphosphate hydrolases"/>
    <property type="match status" value="1"/>
</dbReference>
<dbReference type="Gene3D" id="1.20.1560.10">
    <property type="entry name" value="ABC transporter type 1, transmembrane domain"/>
    <property type="match status" value="1"/>
</dbReference>
<keyword evidence="4" id="KW-0547">Nucleotide-binding</keyword>
<dbReference type="PANTHER" id="PTHR43394">
    <property type="entry name" value="ATP-DEPENDENT PERMEASE MDL1, MITOCHONDRIAL"/>
    <property type="match status" value="1"/>
</dbReference>
<evidence type="ECO:0000313" key="12">
    <source>
        <dbReference type="EMBL" id="GGA54062.1"/>
    </source>
</evidence>
<dbReference type="Pfam" id="PF00005">
    <property type="entry name" value="ABC_tran"/>
    <property type="match status" value="1"/>
</dbReference>
<name>A0A916RDT1_9HYPH</name>
<feature type="domain" description="ABC transporter" evidence="10">
    <location>
        <begin position="376"/>
        <end position="615"/>
    </location>
</feature>
<evidence type="ECO:0000256" key="9">
    <source>
        <dbReference type="SAM" id="Phobius"/>
    </source>
</evidence>
<evidence type="ECO:0000256" key="1">
    <source>
        <dbReference type="ARBA" id="ARBA00004651"/>
    </source>
</evidence>
<dbReference type="PROSITE" id="PS50929">
    <property type="entry name" value="ABC_TM1F"/>
    <property type="match status" value="1"/>
</dbReference>
<accession>A0A916RDT1</accession>
<feature type="transmembrane region" description="Helical" evidence="9">
    <location>
        <begin position="50"/>
        <end position="71"/>
    </location>
</feature>
<feature type="domain" description="ABC transmembrane type-1" evidence="11">
    <location>
        <begin position="51"/>
        <end position="342"/>
    </location>
</feature>
<dbReference type="PROSITE" id="PS50893">
    <property type="entry name" value="ABC_TRANSPORTER_2"/>
    <property type="match status" value="1"/>
</dbReference>
<dbReference type="InterPro" id="IPR036640">
    <property type="entry name" value="ABC1_TM_sf"/>
</dbReference>
<organism evidence="12 13">
    <name type="scientific">Pelagibacterium lentulum</name>
    <dbReference type="NCBI Taxonomy" id="2029865"/>
    <lineage>
        <taxon>Bacteria</taxon>
        <taxon>Pseudomonadati</taxon>
        <taxon>Pseudomonadota</taxon>
        <taxon>Alphaproteobacteria</taxon>
        <taxon>Hyphomicrobiales</taxon>
        <taxon>Devosiaceae</taxon>
        <taxon>Pelagibacterium</taxon>
    </lineage>
</organism>
<dbReference type="Gene3D" id="3.40.50.300">
    <property type="entry name" value="P-loop containing nucleotide triphosphate hydrolases"/>
    <property type="match status" value="1"/>
</dbReference>
<dbReference type="Pfam" id="PF00664">
    <property type="entry name" value="ABC_membrane"/>
    <property type="match status" value="1"/>
</dbReference>
<comment type="caution">
    <text evidence="12">The sequence shown here is derived from an EMBL/GenBank/DDBJ whole genome shotgun (WGS) entry which is preliminary data.</text>
</comment>
<dbReference type="AlphaFoldDB" id="A0A916RDT1"/>
<keyword evidence="3 9" id="KW-0812">Transmembrane</keyword>
<dbReference type="EMBL" id="BMKB01000004">
    <property type="protein sequence ID" value="GGA54062.1"/>
    <property type="molecule type" value="Genomic_DNA"/>
</dbReference>
<feature type="transmembrane region" description="Helical" evidence="9">
    <location>
        <begin position="285"/>
        <end position="304"/>
    </location>
</feature>
<dbReference type="OrthoDB" id="9804259at2"/>
<reference evidence="12 13" key="1">
    <citation type="journal article" date="2014" name="Int. J. Syst. Evol. Microbiol.">
        <title>Complete genome sequence of Corynebacterium casei LMG S-19264T (=DSM 44701T), isolated from a smear-ripened cheese.</title>
        <authorList>
            <consortium name="US DOE Joint Genome Institute (JGI-PGF)"/>
            <person name="Walter F."/>
            <person name="Albersmeier A."/>
            <person name="Kalinowski J."/>
            <person name="Ruckert C."/>
        </authorList>
    </citation>
    <scope>NUCLEOTIDE SEQUENCE [LARGE SCALE GENOMIC DNA]</scope>
    <source>
        <strain evidence="12 13">CGMCC 1.15896</strain>
    </source>
</reference>
<evidence type="ECO:0000256" key="5">
    <source>
        <dbReference type="ARBA" id="ARBA00022840"/>
    </source>
</evidence>
<evidence type="ECO:0000256" key="8">
    <source>
        <dbReference type="ARBA" id="ARBA00024725"/>
    </source>
</evidence>
<comment type="similarity">
    <text evidence="2">Belongs to the ABC transporter superfamily.</text>
</comment>
<feature type="transmembrane region" description="Helical" evidence="9">
    <location>
        <begin position="170"/>
        <end position="193"/>
    </location>
</feature>
<dbReference type="Proteomes" id="UP000596977">
    <property type="component" value="Unassembled WGS sequence"/>
</dbReference>
<keyword evidence="6 9" id="KW-1133">Transmembrane helix</keyword>
<dbReference type="RefSeq" id="WP_127072009.1">
    <property type="nucleotide sequence ID" value="NZ_BMKB01000004.1"/>
</dbReference>